<protein>
    <recommendedName>
        <fullName evidence="1">HTH luxR-type domain-containing protein</fullName>
    </recommendedName>
</protein>
<name>A0A810L215_9ACTN</name>
<feature type="domain" description="HTH luxR-type" evidence="1">
    <location>
        <begin position="261"/>
        <end position="318"/>
    </location>
</feature>
<dbReference type="Gene3D" id="1.10.10.10">
    <property type="entry name" value="Winged helix-like DNA-binding domain superfamily/Winged helix DNA-binding domain"/>
    <property type="match status" value="2"/>
</dbReference>
<dbReference type="PANTHER" id="PTHR34293">
    <property type="entry name" value="HTH-TYPE TRANSCRIPTIONAL REGULATOR TRMBL2"/>
    <property type="match status" value="1"/>
</dbReference>
<dbReference type="AlphaFoldDB" id="A0A810L215"/>
<sequence>MLEAVGLRPPEWRTYHVLMRMPTSTADELAERLGLGIDEVAAALTVLQRRGAVTRTPDDPHRFRAVPPDLAFGPELRRRQRDLAVVEEAVDRLSAEYRNQLALRGTGDLIEVVFGEAIGPRIAELERKAQQEVCAIVKTPTFALEASENVAELEGLRAGVTFRTIYPREVLTMPGDPFRLSESVEMGERARVIDETPLKMIMVDRSVAVVPVLPADSTEPSALLVYPSGLLDALVALFEAMWGNATPLLAAPGETVREANDNAPSPQDLHLLSLLLAGLTDQAIAAQLGLSMRTVQRRVHDLIELAGVRTRLQLIWRAAHRNWL</sequence>
<dbReference type="SUPFAM" id="SSF46894">
    <property type="entry name" value="C-terminal effector domain of the bipartite response regulators"/>
    <property type="match status" value="1"/>
</dbReference>
<dbReference type="KEGG" id="aser:Asera_30330"/>
<dbReference type="Proteomes" id="UP000680750">
    <property type="component" value="Chromosome"/>
</dbReference>
<dbReference type="GO" id="GO:0006355">
    <property type="term" value="P:regulation of DNA-templated transcription"/>
    <property type="evidence" value="ECO:0007669"/>
    <property type="project" value="InterPro"/>
</dbReference>
<dbReference type="EMBL" id="AP023354">
    <property type="protein sequence ID" value="BCJ28925.1"/>
    <property type="molecule type" value="Genomic_DNA"/>
</dbReference>
<dbReference type="InterPro" id="IPR002831">
    <property type="entry name" value="Tscrpt_reg_TrmB_N"/>
</dbReference>
<dbReference type="InterPro" id="IPR036390">
    <property type="entry name" value="WH_DNA-bd_sf"/>
</dbReference>
<keyword evidence="3" id="KW-1185">Reference proteome</keyword>
<evidence type="ECO:0000313" key="2">
    <source>
        <dbReference type="EMBL" id="BCJ28925.1"/>
    </source>
</evidence>
<gene>
    <name evidence="2" type="ORF">Asera_30330</name>
</gene>
<dbReference type="RefSeq" id="WP_030448621.1">
    <property type="nucleotide sequence ID" value="NZ_JBFALH010000003.1"/>
</dbReference>
<proteinExistence type="predicted"/>
<dbReference type="InterPro" id="IPR016032">
    <property type="entry name" value="Sig_transdc_resp-reg_C-effctor"/>
</dbReference>
<organism evidence="2 3">
    <name type="scientific">Actinocatenispora sera</name>
    <dbReference type="NCBI Taxonomy" id="390989"/>
    <lineage>
        <taxon>Bacteria</taxon>
        <taxon>Bacillati</taxon>
        <taxon>Actinomycetota</taxon>
        <taxon>Actinomycetes</taxon>
        <taxon>Micromonosporales</taxon>
        <taxon>Micromonosporaceae</taxon>
        <taxon>Actinocatenispora</taxon>
    </lineage>
</organism>
<dbReference type="InterPro" id="IPR051797">
    <property type="entry name" value="TrmB-like"/>
</dbReference>
<dbReference type="PANTHER" id="PTHR34293:SF1">
    <property type="entry name" value="HTH-TYPE TRANSCRIPTIONAL REGULATOR TRMBL2"/>
    <property type="match status" value="1"/>
</dbReference>
<dbReference type="InterPro" id="IPR036388">
    <property type="entry name" value="WH-like_DNA-bd_sf"/>
</dbReference>
<reference evidence="2" key="1">
    <citation type="submission" date="2020-08" db="EMBL/GenBank/DDBJ databases">
        <title>Whole genome shotgun sequence of Actinocatenispora sera NBRC 101916.</title>
        <authorList>
            <person name="Komaki H."/>
            <person name="Tamura T."/>
        </authorList>
    </citation>
    <scope>NUCLEOTIDE SEQUENCE</scope>
    <source>
        <strain evidence="2">NBRC 101916</strain>
    </source>
</reference>
<dbReference type="InterPro" id="IPR000792">
    <property type="entry name" value="Tscrpt_reg_LuxR_C"/>
</dbReference>
<dbReference type="GO" id="GO:0003677">
    <property type="term" value="F:DNA binding"/>
    <property type="evidence" value="ECO:0007669"/>
    <property type="project" value="InterPro"/>
</dbReference>
<dbReference type="Pfam" id="PF01978">
    <property type="entry name" value="TrmB"/>
    <property type="match status" value="1"/>
</dbReference>
<evidence type="ECO:0000259" key="1">
    <source>
        <dbReference type="SMART" id="SM00421"/>
    </source>
</evidence>
<dbReference type="SUPFAM" id="SSF46785">
    <property type="entry name" value="Winged helix' DNA-binding domain"/>
    <property type="match status" value="1"/>
</dbReference>
<accession>A0A810L215</accession>
<dbReference type="SMART" id="SM00421">
    <property type="entry name" value="HTH_LUXR"/>
    <property type="match status" value="1"/>
</dbReference>
<evidence type="ECO:0000313" key="3">
    <source>
        <dbReference type="Proteomes" id="UP000680750"/>
    </source>
</evidence>